<dbReference type="Pfam" id="PF13855">
    <property type="entry name" value="LRR_8"/>
    <property type="match status" value="2"/>
</dbReference>
<evidence type="ECO:0000256" key="15">
    <source>
        <dbReference type="ARBA" id="ARBA00022777"/>
    </source>
</evidence>
<comment type="function">
    <text evidence="24">The processed protein kinase Xa21 chain released by protein cleavage after X.oryzae pv. oryzae protein Ax21 detection translocates into the nucleus where it can bind and regulate WRKY62, a transcription factor. Confers resistance to the bacterial pathogen X.oryzae pv. oryzae (Xoo).</text>
</comment>
<keyword evidence="6" id="KW-1003">Cell membrane</keyword>
<evidence type="ECO:0000256" key="20">
    <source>
        <dbReference type="ARBA" id="ARBA00023180"/>
    </source>
</evidence>
<evidence type="ECO:0000256" key="9">
    <source>
        <dbReference type="ARBA" id="ARBA00022614"/>
    </source>
</evidence>
<keyword evidence="7" id="KW-0723">Serine/threonine-protein kinase</keyword>
<dbReference type="FunFam" id="3.30.200.20:FF:000432">
    <property type="entry name" value="LRR receptor-like serine/threonine-protein kinase EFR"/>
    <property type="match status" value="1"/>
</dbReference>
<evidence type="ECO:0000256" key="17">
    <source>
        <dbReference type="ARBA" id="ARBA00022989"/>
    </source>
</evidence>
<evidence type="ECO:0000256" key="16">
    <source>
        <dbReference type="ARBA" id="ARBA00022840"/>
    </source>
</evidence>
<dbReference type="GO" id="GO:0004674">
    <property type="term" value="F:protein serine/threonine kinase activity"/>
    <property type="evidence" value="ECO:0007669"/>
    <property type="project" value="UniProtKB-KW"/>
</dbReference>
<dbReference type="Gene3D" id="3.30.200.20">
    <property type="entry name" value="Phosphorylase Kinase, domain 1"/>
    <property type="match status" value="1"/>
</dbReference>
<keyword evidence="14 26" id="KW-0547">Nucleotide-binding</keyword>
<evidence type="ECO:0000313" key="30">
    <source>
        <dbReference type="EMBL" id="MQL77902.1"/>
    </source>
</evidence>
<protein>
    <recommendedName>
        <fullName evidence="25">Receptor kinase-like protein Xa21</fullName>
        <ecNumber evidence="5">2.7.11.1</ecNumber>
    </recommendedName>
</protein>
<dbReference type="InterPro" id="IPR003591">
    <property type="entry name" value="Leu-rich_rpt_typical-subtyp"/>
</dbReference>
<comment type="catalytic activity">
    <reaction evidence="22">
        <text>L-seryl-[protein] + ATP = O-phospho-L-seryl-[protein] + ADP + H(+)</text>
        <dbReference type="Rhea" id="RHEA:17989"/>
        <dbReference type="Rhea" id="RHEA-COMP:9863"/>
        <dbReference type="Rhea" id="RHEA-COMP:11604"/>
        <dbReference type="ChEBI" id="CHEBI:15378"/>
        <dbReference type="ChEBI" id="CHEBI:29999"/>
        <dbReference type="ChEBI" id="CHEBI:30616"/>
        <dbReference type="ChEBI" id="CHEBI:83421"/>
        <dbReference type="ChEBI" id="CHEBI:456216"/>
        <dbReference type="EC" id="2.7.11.1"/>
    </reaction>
</comment>
<dbReference type="FunFam" id="3.80.10.10:FF:000288">
    <property type="entry name" value="LRR receptor-like serine/threonine-protein kinase EFR"/>
    <property type="match status" value="1"/>
</dbReference>
<evidence type="ECO:0000256" key="4">
    <source>
        <dbReference type="ARBA" id="ARBA00008684"/>
    </source>
</evidence>
<keyword evidence="17 27" id="KW-1133">Transmembrane helix</keyword>
<gene>
    <name evidence="30" type="ORF">Taro_010324</name>
</gene>
<dbReference type="AlphaFoldDB" id="A0A843TYL0"/>
<dbReference type="SMART" id="SM00220">
    <property type="entry name" value="S_TKc"/>
    <property type="match status" value="1"/>
</dbReference>
<keyword evidence="20" id="KW-0325">Glycoprotein</keyword>
<evidence type="ECO:0000256" key="7">
    <source>
        <dbReference type="ARBA" id="ARBA00022527"/>
    </source>
</evidence>
<keyword evidence="13" id="KW-0677">Repeat</keyword>
<keyword evidence="18 27" id="KW-0472">Membrane</keyword>
<dbReference type="InterPro" id="IPR032675">
    <property type="entry name" value="LRR_dom_sf"/>
</dbReference>
<keyword evidence="31" id="KW-1185">Reference proteome</keyword>
<sequence>MELLPPASCMPLFKLCFWLCCCSWAIFLSLSCTTTARVAAASTTAGYISANETDRLSLLAFRDAVTAGAGDPLGSWNATVHHCQWRGVTCSRRHPGRVTALNLSSFGLSGHISPSVANLTFLREIDLSSNQFYGSIPPQIGALSRLRYLNVRNNTLGGAISSNLSRCSELRSLVFSHNRLTGEIPAALGSLPKLTELRAGFNQISGPIPSSLGNLSSDLFQYLWLRDNALTGGIPSELGRLKNLKLLGLGLNNLSGTIPPSLYNLSNLEEFTVAANGMSGTLAPDLGTVFPKLKLLYVGQNQFQGNIPNSLSNASSLQVIDLSRNLLQGIIPDDLGILQQLDQFNVAVNMLQAREPKHWKFLTSLTNCTQLRLFSIMINDLQGELPSSISNFSTTLQELMVGANQISGSIPPGIGNLVGLTKLVLGGNELVGSIPSTFGKLDNLFMLYLGPNQLSGGIPSELGNLTLLSELYLDHSNLSGTIPASIGRLQQLQRMDLSVNSLEGSMPEALFTSPILLGLDLSSNYLEGSFPSTIGHLRSIFYLNVSANRLSGHLPTTLGDWQSLEVLDLHSNSFGGTIPTSLGSIRGIEVIDLSQNNLTGRIPEFLGDFKYLQNLNLSFNSFTGEVPKGGVFANASAISLLGNKNICGGIPQLQLPTCAYNAEKKLKSSLKVIFPVVIGGLCALLLFLCLLAYLRWTRKSKRGTPAPSSFEVEHKRISYHDLVKATDGFSHDNLIGKGGFGSVYKGILDGGQIIAVKVLNVQRRGASKSFKSECEALRNIRHRNLVKIVSVCSSVDFSGNDFKALVYEFFPNGSLEKWMHIESSEGIRILNFAERLSIAMDVASVLDYLHSHGDSPIVHCDLKPSNILLDDNMMARVGDFGLARFISNDHENQSGTIGIKGSIGYIAPEYGLGSPVSTSGDVYSFGILLLELFTTKSPIDEMFKDGLSLQKSVEAALSDGATHIIHQHLVQLSNVAESHQKAPNNGDSLTRIKGCFVSLMRIGLNCAKDSPRERMTMGDVLKEMRLIQEAFLGVARPTTS</sequence>
<reference evidence="30" key="1">
    <citation type="submission" date="2017-07" db="EMBL/GenBank/DDBJ databases">
        <title>Taro Niue Genome Assembly and Annotation.</title>
        <authorList>
            <person name="Atibalentja N."/>
            <person name="Keating K."/>
            <person name="Fields C.J."/>
        </authorList>
    </citation>
    <scope>NUCLEOTIDE SEQUENCE</scope>
    <source>
        <strain evidence="30">Niue_2</strain>
        <tissue evidence="30">Leaf</tissue>
    </source>
</reference>
<dbReference type="InterPro" id="IPR055414">
    <property type="entry name" value="LRR_R13L4/SHOC2-like"/>
</dbReference>
<dbReference type="SUPFAM" id="SSF56112">
    <property type="entry name" value="Protein kinase-like (PK-like)"/>
    <property type="match status" value="1"/>
</dbReference>
<dbReference type="Pfam" id="PF00560">
    <property type="entry name" value="LRR_1"/>
    <property type="match status" value="2"/>
</dbReference>
<dbReference type="GO" id="GO:0005524">
    <property type="term" value="F:ATP binding"/>
    <property type="evidence" value="ECO:0007669"/>
    <property type="project" value="UniProtKB-UniRule"/>
</dbReference>
<feature type="domain" description="Protein kinase" evidence="29">
    <location>
        <begin position="729"/>
        <end position="1032"/>
    </location>
</feature>
<evidence type="ECO:0000256" key="8">
    <source>
        <dbReference type="ARBA" id="ARBA00022553"/>
    </source>
</evidence>
<keyword evidence="10" id="KW-0808">Transferase</keyword>
<name>A0A843TYL0_COLES</name>
<dbReference type="GO" id="GO:0005789">
    <property type="term" value="C:endoplasmic reticulum membrane"/>
    <property type="evidence" value="ECO:0007669"/>
    <property type="project" value="UniProtKB-SubCell"/>
</dbReference>
<evidence type="ECO:0000256" key="24">
    <source>
        <dbReference type="ARBA" id="ARBA00056628"/>
    </source>
</evidence>
<dbReference type="PANTHER" id="PTHR27008">
    <property type="entry name" value="OS04G0122200 PROTEIN"/>
    <property type="match status" value="1"/>
</dbReference>
<keyword evidence="8" id="KW-0597">Phosphoprotein</keyword>
<evidence type="ECO:0000256" key="25">
    <source>
        <dbReference type="ARBA" id="ARBA00072040"/>
    </source>
</evidence>
<evidence type="ECO:0000256" key="5">
    <source>
        <dbReference type="ARBA" id="ARBA00012513"/>
    </source>
</evidence>
<evidence type="ECO:0000256" key="26">
    <source>
        <dbReference type="PROSITE-ProRule" id="PRU10141"/>
    </source>
</evidence>
<dbReference type="InterPro" id="IPR013210">
    <property type="entry name" value="LRR_N_plant-typ"/>
</dbReference>
<dbReference type="SUPFAM" id="SSF52058">
    <property type="entry name" value="L domain-like"/>
    <property type="match status" value="2"/>
</dbReference>
<feature type="signal peptide" evidence="28">
    <location>
        <begin position="1"/>
        <end position="36"/>
    </location>
</feature>
<evidence type="ECO:0000256" key="13">
    <source>
        <dbReference type="ARBA" id="ARBA00022737"/>
    </source>
</evidence>
<dbReference type="Pfam" id="PF23598">
    <property type="entry name" value="LRR_14"/>
    <property type="match status" value="1"/>
</dbReference>
<dbReference type="PROSITE" id="PS50011">
    <property type="entry name" value="PROTEIN_KINASE_DOM"/>
    <property type="match status" value="1"/>
</dbReference>
<evidence type="ECO:0000259" key="29">
    <source>
        <dbReference type="PROSITE" id="PS50011"/>
    </source>
</evidence>
<accession>A0A843TYL0</accession>
<dbReference type="FunFam" id="1.10.510.10:FF:000358">
    <property type="entry name" value="Putative leucine-rich repeat receptor-like serine/threonine-protein kinase"/>
    <property type="match status" value="1"/>
</dbReference>
<comment type="subcellular location">
    <subcellularLocation>
        <location evidence="1">Cell membrane</location>
        <topology evidence="1">Single-pass membrane protein</topology>
    </subcellularLocation>
    <subcellularLocation>
        <location evidence="2">Endoplasmic reticulum membrane</location>
        <topology evidence="2">Single-pass membrane protein</topology>
    </subcellularLocation>
    <subcellularLocation>
        <location evidence="3">Membrane</location>
        <topology evidence="3">Single-pass type I membrane protein</topology>
    </subcellularLocation>
</comment>
<feature type="chain" id="PRO_5033023439" description="Receptor kinase-like protein Xa21" evidence="28">
    <location>
        <begin position="37"/>
        <end position="1040"/>
    </location>
</feature>
<dbReference type="GO" id="GO:0005886">
    <property type="term" value="C:plasma membrane"/>
    <property type="evidence" value="ECO:0007669"/>
    <property type="project" value="UniProtKB-SubCell"/>
</dbReference>
<dbReference type="Pfam" id="PF08263">
    <property type="entry name" value="LRRNT_2"/>
    <property type="match status" value="1"/>
</dbReference>
<keyword evidence="16 26" id="KW-0067">ATP-binding</keyword>
<comment type="function">
    <text evidence="23">Receptor kinase that detects X.oryzae pv. oryzae protein Ax21 to promote innate immunity. Following X.oryzae pv. oryzae protein Ax21 detection, undergoes cleavage, releasing the processed protein kinase Xa21 chain.</text>
</comment>
<dbReference type="PROSITE" id="PS00108">
    <property type="entry name" value="PROTEIN_KINASE_ST"/>
    <property type="match status" value="1"/>
</dbReference>
<evidence type="ECO:0000256" key="1">
    <source>
        <dbReference type="ARBA" id="ARBA00004162"/>
    </source>
</evidence>
<evidence type="ECO:0000256" key="11">
    <source>
        <dbReference type="ARBA" id="ARBA00022692"/>
    </source>
</evidence>
<dbReference type="Proteomes" id="UP000652761">
    <property type="component" value="Unassembled WGS sequence"/>
</dbReference>
<dbReference type="PANTHER" id="PTHR27008:SF499">
    <property type="entry name" value="OS06G0581500 PROTEIN"/>
    <property type="match status" value="1"/>
</dbReference>
<dbReference type="CDD" id="cd14066">
    <property type="entry name" value="STKc_IRAK"/>
    <property type="match status" value="1"/>
</dbReference>
<evidence type="ECO:0000313" key="31">
    <source>
        <dbReference type="Proteomes" id="UP000652761"/>
    </source>
</evidence>
<proteinExistence type="inferred from homology"/>
<dbReference type="Gene3D" id="3.80.10.10">
    <property type="entry name" value="Ribonuclease Inhibitor"/>
    <property type="match status" value="3"/>
</dbReference>
<evidence type="ECO:0000256" key="10">
    <source>
        <dbReference type="ARBA" id="ARBA00022679"/>
    </source>
</evidence>
<evidence type="ECO:0000256" key="14">
    <source>
        <dbReference type="ARBA" id="ARBA00022741"/>
    </source>
</evidence>
<comment type="caution">
    <text evidence="30">The sequence shown here is derived from an EMBL/GenBank/DDBJ whole genome shotgun (WGS) entry which is preliminary data.</text>
</comment>
<dbReference type="OrthoDB" id="676979at2759"/>
<dbReference type="Gene3D" id="1.10.510.10">
    <property type="entry name" value="Transferase(Phosphotransferase) domain 1"/>
    <property type="match status" value="1"/>
</dbReference>
<dbReference type="InterPro" id="IPR011009">
    <property type="entry name" value="Kinase-like_dom_sf"/>
</dbReference>
<evidence type="ECO:0000256" key="3">
    <source>
        <dbReference type="ARBA" id="ARBA00004479"/>
    </source>
</evidence>
<feature type="transmembrane region" description="Helical" evidence="27">
    <location>
        <begin position="672"/>
        <end position="694"/>
    </location>
</feature>
<dbReference type="InterPro" id="IPR001611">
    <property type="entry name" value="Leu-rich_rpt"/>
</dbReference>
<keyword evidence="12 28" id="KW-0732">Signal</keyword>
<evidence type="ECO:0000256" key="22">
    <source>
        <dbReference type="ARBA" id="ARBA00048679"/>
    </source>
</evidence>
<evidence type="ECO:0000256" key="21">
    <source>
        <dbReference type="ARBA" id="ARBA00047899"/>
    </source>
</evidence>
<evidence type="ECO:0000256" key="27">
    <source>
        <dbReference type="SAM" id="Phobius"/>
    </source>
</evidence>
<evidence type="ECO:0000256" key="23">
    <source>
        <dbReference type="ARBA" id="ARBA00054320"/>
    </source>
</evidence>
<dbReference type="Pfam" id="PF00069">
    <property type="entry name" value="Pkinase"/>
    <property type="match status" value="1"/>
</dbReference>
<dbReference type="SMART" id="SM00369">
    <property type="entry name" value="LRR_TYP"/>
    <property type="match status" value="5"/>
</dbReference>
<comment type="catalytic activity">
    <reaction evidence="21">
        <text>L-threonyl-[protein] + ATP = O-phospho-L-threonyl-[protein] + ADP + H(+)</text>
        <dbReference type="Rhea" id="RHEA:46608"/>
        <dbReference type="Rhea" id="RHEA-COMP:11060"/>
        <dbReference type="Rhea" id="RHEA-COMP:11605"/>
        <dbReference type="ChEBI" id="CHEBI:15378"/>
        <dbReference type="ChEBI" id="CHEBI:30013"/>
        <dbReference type="ChEBI" id="CHEBI:30616"/>
        <dbReference type="ChEBI" id="CHEBI:61977"/>
        <dbReference type="ChEBI" id="CHEBI:456216"/>
        <dbReference type="EC" id="2.7.11.1"/>
    </reaction>
</comment>
<evidence type="ECO:0000256" key="2">
    <source>
        <dbReference type="ARBA" id="ARBA00004389"/>
    </source>
</evidence>
<keyword evidence="19" id="KW-0675">Receptor</keyword>
<keyword evidence="11 27" id="KW-0812">Transmembrane</keyword>
<evidence type="ECO:0000256" key="6">
    <source>
        <dbReference type="ARBA" id="ARBA00022475"/>
    </source>
</evidence>
<comment type="similarity">
    <text evidence="4">Belongs to the protein kinase superfamily. Ser/Thr protein kinase family.</text>
</comment>
<organism evidence="30 31">
    <name type="scientific">Colocasia esculenta</name>
    <name type="common">Wild taro</name>
    <name type="synonym">Arum esculentum</name>
    <dbReference type="NCBI Taxonomy" id="4460"/>
    <lineage>
        <taxon>Eukaryota</taxon>
        <taxon>Viridiplantae</taxon>
        <taxon>Streptophyta</taxon>
        <taxon>Embryophyta</taxon>
        <taxon>Tracheophyta</taxon>
        <taxon>Spermatophyta</taxon>
        <taxon>Magnoliopsida</taxon>
        <taxon>Liliopsida</taxon>
        <taxon>Araceae</taxon>
        <taxon>Aroideae</taxon>
        <taxon>Colocasieae</taxon>
        <taxon>Colocasia</taxon>
    </lineage>
</organism>
<dbReference type="InterPro" id="IPR000719">
    <property type="entry name" value="Prot_kinase_dom"/>
</dbReference>
<keyword evidence="15" id="KW-0418">Kinase</keyword>
<keyword evidence="9" id="KW-0433">Leucine-rich repeat</keyword>
<evidence type="ECO:0000256" key="28">
    <source>
        <dbReference type="SAM" id="SignalP"/>
    </source>
</evidence>
<dbReference type="PROSITE" id="PS00107">
    <property type="entry name" value="PROTEIN_KINASE_ATP"/>
    <property type="match status" value="1"/>
</dbReference>
<dbReference type="EMBL" id="NMUH01000371">
    <property type="protein sequence ID" value="MQL77902.1"/>
    <property type="molecule type" value="Genomic_DNA"/>
</dbReference>
<dbReference type="InterPro" id="IPR017441">
    <property type="entry name" value="Protein_kinase_ATP_BS"/>
</dbReference>
<dbReference type="FunFam" id="3.80.10.10:FF:000383">
    <property type="entry name" value="Leucine-rich repeat receptor protein kinase EMS1"/>
    <property type="match status" value="1"/>
</dbReference>
<evidence type="ECO:0000256" key="19">
    <source>
        <dbReference type="ARBA" id="ARBA00023170"/>
    </source>
</evidence>
<dbReference type="FunFam" id="3.80.10.10:FF:000627">
    <property type="entry name" value="Probable leucine-rich repeat receptor-like protein kinase At2g33170"/>
    <property type="match status" value="1"/>
</dbReference>
<dbReference type="EC" id="2.7.11.1" evidence="5"/>
<dbReference type="InterPro" id="IPR051809">
    <property type="entry name" value="Plant_receptor-like_S/T_kinase"/>
</dbReference>
<evidence type="ECO:0000256" key="18">
    <source>
        <dbReference type="ARBA" id="ARBA00023136"/>
    </source>
</evidence>
<evidence type="ECO:0000256" key="12">
    <source>
        <dbReference type="ARBA" id="ARBA00022729"/>
    </source>
</evidence>
<dbReference type="InterPro" id="IPR008271">
    <property type="entry name" value="Ser/Thr_kinase_AS"/>
</dbReference>
<feature type="binding site" evidence="26">
    <location>
        <position position="757"/>
    </location>
    <ligand>
        <name>ATP</name>
        <dbReference type="ChEBI" id="CHEBI:30616"/>
    </ligand>
</feature>